<dbReference type="InterPro" id="IPR006935">
    <property type="entry name" value="Helicase/UvrB_N"/>
</dbReference>
<dbReference type="GO" id="GO:0016787">
    <property type="term" value="F:hydrolase activity"/>
    <property type="evidence" value="ECO:0007669"/>
    <property type="project" value="InterPro"/>
</dbReference>
<dbReference type="AlphaFoldDB" id="A0A9X0WFJ9"/>
<dbReference type="GO" id="GO:0005524">
    <property type="term" value="F:ATP binding"/>
    <property type="evidence" value="ECO:0007669"/>
    <property type="project" value="InterPro"/>
</dbReference>
<dbReference type="PANTHER" id="PTHR47396">
    <property type="entry name" value="TYPE I RESTRICTION ENZYME ECOKI R PROTEIN"/>
    <property type="match status" value="1"/>
</dbReference>
<dbReference type="InterPro" id="IPR027417">
    <property type="entry name" value="P-loop_NTPase"/>
</dbReference>
<evidence type="ECO:0000259" key="2">
    <source>
        <dbReference type="Pfam" id="PF04851"/>
    </source>
</evidence>
<dbReference type="GO" id="GO:0003677">
    <property type="term" value="F:DNA binding"/>
    <property type="evidence" value="ECO:0007669"/>
    <property type="project" value="InterPro"/>
</dbReference>
<accession>A0A9X0WFJ9</accession>
<dbReference type="Pfam" id="PF04851">
    <property type="entry name" value="ResIII"/>
    <property type="match status" value="1"/>
</dbReference>
<evidence type="ECO:0000313" key="4">
    <source>
        <dbReference type="Proteomes" id="UP001138802"/>
    </source>
</evidence>
<dbReference type="PANTHER" id="PTHR47396:SF1">
    <property type="entry name" value="ATP-DEPENDENT HELICASE IRC3-RELATED"/>
    <property type="match status" value="1"/>
</dbReference>
<dbReference type="SUPFAM" id="SSF52540">
    <property type="entry name" value="P-loop containing nucleoside triphosphate hydrolases"/>
    <property type="match status" value="1"/>
</dbReference>
<keyword evidence="3" id="KW-0378">Hydrolase</keyword>
<proteinExistence type="predicted"/>
<keyword evidence="4" id="KW-1185">Reference proteome</keyword>
<gene>
    <name evidence="3" type="ORF">CKO25_00915</name>
</gene>
<feature type="region of interest" description="Disordered" evidence="1">
    <location>
        <begin position="509"/>
        <end position="537"/>
    </location>
</feature>
<sequence length="1021" mass="115138">MGHPFFDRPILNSPYAYPARHWELDKTGQPTHRILEARRRAEFITPIPKPKKQKGAPKQDTLAFDEGKGLSTEDQRYDHTAVINAVRQEVDRWRLDPDPNHWRVTPETARLLQHWRHHPFSSLRPFFCQIEAVETAIWLTEVAPQIGKTGERFLTHLSDANHDANPELMRLALKLATGAGKTTVMAMLIAWQTINAVRRPSSKRFSRGFLIVAPGLTIKDRLRVLQPNDPDSYYASRELVPTDLLDEVNRAKIVITNYHAFKRRERVELSKGGRLLLQGRGGEALNTLETEGQMLQRVMPDLMGLKNILAINDEAHHCYREKPNASTGDAPEGVLKGDDKKEAEKNNEAARLWISGLEAVNRTVGLARVLDLSATPFFLRGSGYAEGTLFPWTMSDFSLMDAIECGIVKLPRVPIADNIPGGEMPMFRNLWEHIRAKMPKKGRGKAASLNPLDLPPQLQTALEALYGHYEKTHALWTAAGVTVPPCFIVVCNNTATSKLVYDYISGFQREQQDGSTKPEPGRLPLFRNHDEHGNPLPRPRTILIDSEQLESGEALDANFRAMASDEIERFRREIIERTNDARQAENLTDQDLLREVMNTVGKPGRLGAEIRCVVSVSMLTEGWDVSTVTHVLGVRAFGTQLLCEQVIGRALRRQSYDLNEEGLFNVEYADVLGIPFDFNATPTVAPHQRPRETIQVKAIRPERDALEIRFPRVAGYRTELPQDRLTAAFDADSILVISPELVGAAETRNSGIIGATVDLNLVHTGDVRQSQVLYELTSHLLLSRFRDANGEPQLHLFGQLKRIARQWLDAYLQCKGGTYPAQLKYKTLADMACERITAGITRAQIGERPIMALLDPYNPVGSTAHVNFNTSKTERWETDARRCHLNWVILDSDWEAEFCRVAEAHPRVRAYVKNHNLGFEVPYRYGSEMRRYRPDFIVRVDDGHGEADLLNLTVEIKGYRGEDAKEKKTTMDVYWVPGVNNLGTHGRWAFAEFADVYQIEADFKAKVESAFNTMIAAVVGG</sequence>
<dbReference type="EMBL" id="NRSD01000001">
    <property type="protein sequence ID" value="MBK1643237.1"/>
    <property type="molecule type" value="Genomic_DNA"/>
</dbReference>
<protein>
    <submittedName>
        <fullName evidence="3">Restriction endonuclease</fullName>
    </submittedName>
</protein>
<comment type="caution">
    <text evidence="3">The sequence shown here is derived from an EMBL/GenBank/DDBJ whole genome shotgun (WGS) entry which is preliminary data.</text>
</comment>
<dbReference type="GO" id="GO:0005829">
    <property type="term" value="C:cytosol"/>
    <property type="evidence" value="ECO:0007669"/>
    <property type="project" value="TreeGrafter"/>
</dbReference>
<reference evidence="3 4" key="1">
    <citation type="journal article" date="2020" name="Microorganisms">
        <title>Osmotic Adaptation and Compatible Solute Biosynthesis of Phototrophic Bacteria as Revealed from Genome Analyses.</title>
        <authorList>
            <person name="Imhoff J.F."/>
            <person name="Rahn T."/>
            <person name="Kunzel S."/>
            <person name="Keller A."/>
            <person name="Neulinger S.C."/>
        </authorList>
    </citation>
    <scope>NUCLEOTIDE SEQUENCE [LARGE SCALE GENOMIC DNA]</scope>
    <source>
        <strain evidence="3 4">DSM 21303</strain>
    </source>
</reference>
<dbReference type="InterPro" id="IPR050742">
    <property type="entry name" value="Helicase_Restrict-Modif_Enz"/>
</dbReference>
<dbReference type="RefSeq" id="WP_200386028.1">
    <property type="nucleotide sequence ID" value="NZ_NRSD01000001.1"/>
</dbReference>
<dbReference type="GO" id="GO:0004519">
    <property type="term" value="F:endonuclease activity"/>
    <property type="evidence" value="ECO:0007669"/>
    <property type="project" value="UniProtKB-KW"/>
</dbReference>
<dbReference type="Proteomes" id="UP001138802">
    <property type="component" value="Unassembled WGS sequence"/>
</dbReference>
<dbReference type="NCBIfam" id="NF046055">
    <property type="entry name" value="restr_BPTD_3080"/>
    <property type="match status" value="1"/>
</dbReference>
<organism evidence="3 4">
    <name type="scientific">Thiocapsa imhoffii</name>
    <dbReference type="NCBI Taxonomy" id="382777"/>
    <lineage>
        <taxon>Bacteria</taxon>
        <taxon>Pseudomonadati</taxon>
        <taxon>Pseudomonadota</taxon>
        <taxon>Gammaproteobacteria</taxon>
        <taxon>Chromatiales</taxon>
        <taxon>Chromatiaceae</taxon>
        <taxon>Thiocapsa</taxon>
    </lineage>
</organism>
<keyword evidence="3" id="KW-0540">Nuclease</keyword>
<name>A0A9X0WFJ9_9GAMM</name>
<evidence type="ECO:0000313" key="3">
    <source>
        <dbReference type="EMBL" id="MBK1643237.1"/>
    </source>
</evidence>
<keyword evidence="3" id="KW-0255">Endonuclease</keyword>
<evidence type="ECO:0000256" key="1">
    <source>
        <dbReference type="SAM" id="MobiDB-lite"/>
    </source>
</evidence>
<feature type="domain" description="Helicase/UvrB N-terminal" evidence="2">
    <location>
        <begin position="129"/>
        <end position="376"/>
    </location>
</feature>
<feature type="region of interest" description="Disordered" evidence="1">
    <location>
        <begin position="322"/>
        <end position="341"/>
    </location>
</feature>
<dbReference type="Gene3D" id="3.40.50.300">
    <property type="entry name" value="P-loop containing nucleotide triphosphate hydrolases"/>
    <property type="match status" value="2"/>
</dbReference>